<comment type="caution">
    <text evidence="1">The sequence shown here is derived from an EMBL/GenBank/DDBJ whole genome shotgun (WGS) entry which is preliminary data.</text>
</comment>
<gene>
    <name evidence="1" type="ORF">AYI68_g1894</name>
</gene>
<keyword evidence="2" id="KW-1185">Reference proteome</keyword>
<evidence type="ECO:0000313" key="1">
    <source>
        <dbReference type="EMBL" id="OLY83952.1"/>
    </source>
</evidence>
<name>A0A1R0H438_9FUNG</name>
<proteinExistence type="predicted"/>
<sequence length="86" mass="9425">MALKTSENVPQKRISAICQALKCLAAAFGIGNDSSTVRTTQFEDGIFCHFLGGEDSALYYGLVSCCIKISSRPLFMEHENEDIFGK</sequence>
<evidence type="ECO:0000313" key="2">
    <source>
        <dbReference type="Proteomes" id="UP000187455"/>
    </source>
</evidence>
<organism evidence="1 2">
    <name type="scientific">Smittium mucronatum</name>
    <dbReference type="NCBI Taxonomy" id="133383"/>
    <lineage>
        <taxon>Eukaryota</taxon>
        <taxon>Fungi</taxon>
        <taxon>Fungi incertae sedis</taxon>
        <taxon>Zoopagomycota</taxon>
        <taxon>Kickxellomycotina</taxon>
        <taxon>Harpellomycetes</taxon>
        <taxon>Harpellales</taxon>
        <taxon>Legeriomycetaceae</taxon>
        <taxon>Smittium</taxon>
    </lineage>
</organism>
<dbReference type="OrthoDB" id="10458182at2759"/>
<protein>
    <submittedName>
        <fullName evidence="1">Uncharacterized protein</fullName>
    </submittedName>
</protein>
<dbReference type="EMBL" id="LSSL01000685">
    <property type="protein sequence ID" value="OLY83952.1"/>
    <property type="molecule type" value="Genomic_DNA"/>
</dbReference>
<dbReference type="Proteomes" id="UP000187455">
    <property type="component" value="Unassembled WGS sequence"/>
</dbReference>
<dbReference type="AlphaFoldDB" id="A0A1R0H438"/>
<accession>A0A1R0H438</accession>
<reference evidence="1 2" key="1">
    <citation type="journal article" date="2016" name="Mol. Biol. Evol.">
        <title>Genome-Wide Survey of Gut Fungi (Harpellales) Reveals the First Horizontally Transferred Ubiquitin Gene from a Mosquito Host.</title>
        <authorList>
            <person name="Wang Y."/>
            <person name="White M.M."/>
            <person name="Kvist S."/>
            <person name="Moncalvo J.M."/>
        </authorList>
    </citation>
    <scope>NUCLEOTIDE SEQUENCE [LARGE SCALE GENOMIC DNA]</scope>
    <source>
        <strain evidence="1 2">ALG-7-W6</strain>
    </source>
</reference>